<evidence type="ECO:0000313" key="2">
    <source>
        <dbReference type="Proteomes" id="UP000805193"/>
    </source>
</evidence>
<proteinExistence type="predicted"/>
<evidence type="ECO:0000313" key="1">
    <source>
        <dbReference type="EMBL" id="KAG0443351.1"/>
    </source>
</evidence>
<gene>
    <name evidence="1" type="ORF">HPB47_015015</name>
</gene>
<accession>A0AC60QY44</accession>
<dbReference type="Proteomes" id="UP000805193">
    <property type="component" value="Unassembled WGS sequence"/>
</dbReference>
<reference evidence="1 2" key="1">
    <citation type="journal article" date="2020" name="Cell">
        <title>Large-Scale Comparative Analyses of Tick Genomes Elucidate Their Genetic Diversity and Vector Capacities.</title>
        <authorList>
            <consortium name="Tick Genome and Microbiome Consortium (TIGMIC)"/>
            <person name="Jia N."/>
            <person name="Wang J."/>
            <person name="Shi W."/>
            <person name="Du L."/>
            <person name="Sun Y."/>
            <person name="Zhan W."/>
            <person name="Jiang J.F."/>
            <person name="Wang Q."/>
            <person name="Zhang B."/>
            <person name="Ji P."/>
            <person name="Bell-Sakyi L."/>
            <person name="Cui X.M."/>
            <person name="Yuan T.T."/>
            <person name="Jiang B.G."/>
            <person name="Yang W.F."/>
            <person name="Lam T.T."/>
            <person name="Chang Q.C."/>
            <person name="Ding S.J."/>
            <person name="Wang X.J."/>
            <person name="Zhu J.G."/>
            <person name="Ruan X.D."/>
            <person name="Zhao L."/>
            <person name="Wei J.T."/>
            <person name="Ye R.Z."/>
            <person name="Que T.C."/>
            <person name="Du C.H."/>
            <person name="Zhou Y.H."/>
            <person name="Cheng J.X."/>
            <person name="Dai P.F."/>
            <person name="Guo W.B."/>
            <person name="Han X.H."/>
            <person name="Huang E.J."/>
            <person name="Li L.F."/>
            <person name="Wei W."/>
            <person name="Gao Y.C."/>
            <person name="Liu J.Z."/>
            <person name="Shao H.Z."/>
            <person name="Wang X."/>
            <person name="Wang C.C."/>
            <person name="Yang T.C."/>
            <person name="Huo Q.B."/>
            <person name="Li W."/>
            <person name="Chen H.Y."/>
            <person name="Chen S.E."/>
            <person name="Zhou L.G."/>
            <person name="Ni X.B."/>
            <person name="Tian J.H."/>
            <person name="Sheng Y."/>
            <person name="Liu T."/>
            <person name="Pan Y.S."/>
            <person name="Xia L.Y."/>
            <person name="Li J."/>
            <person name="Zhao F."/>
            <person name="Cao W.C."/>
        </authorList>
    </citation>
    <scope>NUCLEOTIDE SEQUENCE [LARGE SCALE GENOMIC DNA]</scope>
    <source>
        <strain evidence="1">Iper-2018</strain>
    </source>
</reference>
<organism evidence="1 2">
    <name type="scientific">Ixodes persulcatus</name>
    <name type="common">Taiga tick</name>
    <dbReference type="NCBI Taxonomy" id="34615"/>
    <lineage>
        <taxon>Eukaryota</taxon>
        <taxon>Metazoa</taxon>
        <taxon>Ecdysozoa</taxon>
        <taxon>Arthropoda</taxon>
        <taxon>Chelicerata</taxon>
        <taxon>Arachnida</taxon>
        <taxon>Acari</taxon>
        <taxon>Parasitiformes</taxon>
        <taxon>Ixodida</taxon>
        <taxon>Ixodoidea</taxon>
        <taxon>Ixodidae</taxon>
        <taxon>Ixodinae</taxon>
        <taxon>Ixodes</taxon>
    </lineage>
</organism>
<dbReference type="EMBL" id="JABSTQ010003549">
    <property type="protein sequence ID" value="KAG0443351.1"/>
    <property type="molecule type" value="Genomic_DNA"/>
</dbReference>
<comment type="caution">
    <text evidence="1">The sequence shown here is derived from an EMBL/GenBank/DDBJ whole genome shotgun (WGS) entry which is preliminary data.</text>
</comment>
<keyword evidence="2" id="KW-1185">Reference proteome</keyword>
<protein>
    <submittedName>
        <fullName evidence="1">Uncharacterized protein</fullName>
    </submittedName>
</protein>
<name>A0AC60QY44_IXOPE</name>
<sequence length="167" mass="19105">MEVVNKPGVPTRTGTSTVRDTTPDLTLVRGNLDVTWRNTGENLGSDHIICVTLGGTNIKAKLGQANITDCDRLRRSADSEGEDEDQDTKTYEAWAKKQREFVKKFTQKIATTTEVPFVDSRSSHMWAARHGLTRRWKKQRHNKKLRRRIHALNKQAAEYAEQLCREN</sequence>